<accession>A0A7G6TXI7</accession>
<evidence type="ECO:0000313" key="6">
    <source>
        <dbReference type="Proteomes" id="UP000515291"/>
    </source>
</evidence>
<dbReference type="Proteomes" id="UP000515291">
    <property type="component" value="Chromosome"/>
</dbReference>
<dbReference type="GO" id="GO:0043565">
    <property type="term" value="F:sequence-specific DNA binding"/>
    <property type="evidence" value="ECO:0007669"/>
    <property type="project" value="InterPro"/>
</dbReference>
<dbReference type="InterPro" id="IPR009057">
    <property type="entry name" value="Homeodomain-like_sf"/>
</dbReference>
<evidence type="ECO:0000313" key="5">
    <source>
        <dbReference type="EMBL" id="QND71469.1"/>
    </source>
</evidence>
<name>A0A7G6TXI7_9BRAD</name>
<dbReference type="PANTHER" id="PTHR46796:SF14">
    <property type="entry name" value="TRANSCRIPTIONAL REGULATORY PROTEIN"/>
    <property type="match status" value="1"/>
</dbReference>
<dbReference type="InterPro" id="IPR050204">
    <property type="entry name" value="AraC_XylS_family_regulators"/>
</dbReference>
<reference evidence="6" key="1">
    <citation type="journal article" date="2020" name="Mol. Plant Microbe">
        <title>Rhizobial microsymbionts of the narrowly endemic Oxytropis species growing in Kamchatka are characterized by significant genetic diversity and possess a set of genes that are associated with T3SS and T6SS secretion systems and can affect the development of symbiosis.</title>
        <authorList>
            <person name="Safronova V."/>
            <person name="Guro P."/>
            <person name="Sazanova A."/>
            <person name="Kuznetsova I."/>
            <person name="Belimov A."/>
            <person name="Yakubov V."/>
            <person name="Chirak E."/>
            <person name="Afonin A."/>
            <person name="Gogolev Y."/>
            <person name="Andronov E."/>
            <person name="Tikhonovich I."/>
        </authorList>
    </citation>
    <scope>NUCLEOTIDE SEQUENCE [LARGE SCALE GENOMIC DNA]</scope>
    <source>
        <strain evidence="6">581</strain>
    </source>
</reference>
<evidence type="ECO:0000256" key="3">
    <source>
        <dbReference type="ARBA" id="ARBA00023163"/>
    </source>
</evidence>
<sequence length="288" mass="32179">MSNVSENGEFIRIVGGRVLSNTVVHTPVIRIESFRRDVSKQVQWHFKQPELALFFYRRGARKLRGKMDGKSFDQQLAGNLAVYPAGLEIDGEFTVTSARSDYTVVFFDQTFISERLPSFAAAPRLGFDNPAIAFGLEELCSEPHHDDDVYAMMAEGWATQTLAVLKRMSGTKTPLGNRGGLTQCNLKRISEFVEENLGRSIGLIEMASLVGLSTRHFIRAFSESTGDTPHQYVIGRRIERAKYLLISEKCSLTEIGLAVGFSHSQHFTTKFKQHTGLCPSGFRAAVRH</sequence>
<dbReference type="RefSeq" id="WP_184517261.1">
    <property type="nucleotide sequence ID" value="NZ_CP050292.1"/>
</dbReference>
<keyword evidence="2" id="KW-0238">DNA-binding</keyword>
<dbReference type="PROSITE" id="PS01124">
    <property type="entry name" value="HTH_ARAC_FAMILY_2"/>
    <property type="match status" value="1"/>
</dbReference>
<dbReference type="Gene3D" id="1.10.10.60">
    <property type="entry name" value="Homeodomain-like"/>
    <property type="match status" value="2"/>
</dbReference>
<dbReference type="GO" id="GO:0003700">
    <property type="term" value="F:DNA-binding transcription factor activity"/>
    <property type="evidence" value="ECO:0007669"/>
    <property type="project" value="InterPro"/>
</dbReference>
<evidence type="ECO:0000256" key="2">
    <source>
        <dbReference type="ARBA" id="ARBA00023125"/>
    </source>
</evidence>
<protein>
    <submittedName>
        <fullName evidence="5">Helix-turn-helix transcriptional regulator</fullName>
    </submittedName>
</protein>
<keyword evidence="3" id="KW-0804">Transcription</keyword>
<dbReference type="InterPro" id="IPR020449">
    <property type="entry name" value="Tscrpt_reg_AraC-type_HTH"/>
</dbReference>
<dbReference type="EMBL" id="CP050292">
    <property type="protein sequence ID" value="QND71469.1"/>
    <property type="molecule type" value="Genomic_DNA"/>
</dbReference>
<evidence type="ECO:0000256" key="1">
    <source>
        <dbReference type="ARBA" id="ARBA00023015"/>
    </source>
</evidence>
<keyword evidence="1" id="KW-0805">Transcription regulation</keyword>
<gene>
    <name evidence="5" type="ORF">HB776_09660</name>
</gene>
<dbReference type="SMART" id="SM00342">
    <property type="entry name" value="HTH_ARAC"/>
    <property type="match status" value="1"/>
</dbReference>
<evidence type="ECO:0000259" key="4">
    <source>
        <dbReference type="PROSITE" id="PS01124"/>
    </source>
</evidence>
<dbReference type="Pfam" id="PF12833">
    <property type="entry name" value="HTH_18"/>
    <property type="match status" value="1"/>
</dbReference>
<dbReference type="PRINTS" id="PR00032">
    <property type="entry name" value="HTHARAC"/>
</dbReference>
<feature type="domain" description="HTH araC/xylS-type" evidence="4">
    <location>
        <begin position="187"/>
        <end position="285"/>
    </location>
</feature>
<dbReference type="PANTHER" id="PTHR46796">
    <property type="entry name" value="HTH-TYPE TRANSCRIPTIONAL ACTIVATOR RHAS-RELATED"/>
    <property type="match status" value="1"/>
</dbReference>
<dbReference type="KEGG" id="trb:HB776_09660"/>
<dbReference type="SUPFAM" id="SSF46689">
    <property type="entry name" value="Homeodomain-like"/>
    <property type="match status" value="2"/>
</dbReference>
<proteinExistence type="predicted"/>
<dbReference type="InterPro" id="IPR018060">
    <property type="entry name" value="HTH_AraC"/>
</dbReference>
<organism evidence="5 6">
    <name type="scientific">Tardiphaga robiniae</name>
    <dbReference type="NCBI Taxonomy" id="943830"/>
    <lineage>
        <taxon>Bacteria</taxon>
        <taxon>Pseudomonadati</taxon>
        <taxon>Pseudomonadota</taxon>
        <taxon>Alphaproteobacteria</taxon>
        <taxon>Hyphomicrobiales</taxon>
        <taxon>Nitrobacteraceae</taxon>
        <taxon>Tardiphaga</taxon>
    </lineage>
</organism>
<dbReference type="AlphaFoldDB" id="A0A7G6TXI7"/>